<reference evidence="13" key="1">
    <citation type="submission" date="2022-10" db="EMBL/GenBank/DDBJ databases">
        <authorList>
            <person name="Chen Y."/>
            <person name="Dougan E. K."/>
            <person name="Chan C."/>
            <person name="Rhodes N."/>
            <person name="Thang M."/>
        </authorList>
    </citation>
    <scope>NUCLEOTIDE SEQUENCE</scope>
</reference>
<dbReference type="InterPro" id="IPR012171">
    <property type="entry name" value="Fatty_acid_desaturase"/>
</dbReference>
<dbReference type="CDD" id="cd01060">
    <property type="entry name" value="Membrane-FADS-like"/>
    <property type="match status" value="1"/>
</dbReference>
<evidence type="ECO:0000313" key="14">
    <source>
        <dbReference type="EMBL" id="CAL1126431.1"/>
    </source>
</evidence>
<dbReference type="GO" id="GO:0046872">
    <property type="term" value="F:metal ion binding"/>
    <property type="evidence" value="ECO:0007669"/>
    <property type="project" value="UniProtKB-KW"/>
</dbReference>
<keyword evidence="11" id="KW-0472">Membrane</keyword>
<keyword evidence="10" id="KW-0443">Lipid metabolism</keyword>
<dbReference type="Pfam" id="PF00487">
    <property type="entry name" value="FA_desaturase"/>
    <property type="match status" value="1"/>
</dbReference>
<comment type="similarity">
    <text evidence="3">Belongs to the fatty acid desaturase type 1 family.</text>
</comment>
<dbReference type="InterPro" id="IPR005804">
    <property type="entry name" value="FA_desaturase_dom"/>
</dbReference>
<evidence type="ECO:0000256" key="11">
    <source>
        <dbReference type="ARBA" id="ARBA00023136"/>
    </source>
</evidence>
<dbReference type="Proteomes" id="UP001152797">
    <property type="component" value="Unassembled WGS sequence"/>
</dbReference>
<dbReference type="EMBL" id="CAMXCT010000051">
    <property type="protein sequence ID" value="CAI3973056.1"/>
    <property type="molecule type" value="Genomic_DNA"/>
</dbReference>
<keyword evidence="5" id="KW-0812">Transmembrane</keyword>
<proteinExistence type="inferred from homology"/>
<evidence type="ECO:0000256" key="1">
    <source>
        <dbReference type="ARBA" id="ARBA00004141"/>
    </source>
</evidence>
<reference evidence="14" key="2">
    <citation type="submission" date="2024-04" db="EMBL/GenBank/DDBJ databases">
        <authorList>
            <person name="Chen Y."/>
            <person name="Shah S."/>
            <person name="Dougan E. K."/>
            <person name="Thang M."/>
            <person name="Chan C."/>
        </authorList>
    </citation>
    <scope>NUCLEOTIDE SEQUENCE [LARGE SCALE GENOMIC DNA]</scope>
</reference>
<accession>A0A9P1FEH7</accession>
<organism evidence="13">
    <name type="scientific">Cladocopium goreaui</name>
    <dbReference type="NCBI Taxonomy" id="2562237"/>
    <lineage>
        <taxon>Eukaryota</taxon>
        <taxon>Sar</taxon>
        <taxon>Alveolata</taxon>
        <taxon>Dinophyceae</taxon>
        <taxon>Suessiales</taxon>
        <taxon>Symbiodiniaceae</taxon>
        <taxon>Cladocopium</taxon>
    </lineage>
</organism>
<evidence type="ECO:0000256" key="4">
    <source>
        <dbReference type="ARBA" id="ARBA00022617"/>
    </source>
</evidence>
<comment type="caution">
    <text evidence="13">The sequence shown here is derived from an EMBL/GenBank/DDBJ whole genome shotgun (WGS) entry which is preliminary data.</text>
</comment>
<keyword evidence="7" id="KW-1133">Transmembrane helix</keyword>
<dbReference type="OrthoDB" id="40579at2759"/>
<evidence type="ECO:0000313" key="16">
    <source>
        <dbReference type="Proteomes" id="UP001152797"/>
    </source>
</evidence>
<dbReference type="GO" id="GO:0016717">
    <property type="term" value="F:oxidoreductase activity, acting on paired donors, with oxidation of a pair of donors resulting in the reduction of molecular oxygen to two molecules of water"/>
    <property type="evidence" value="ECO:0007669"/>
    <property type="project" value="TreeGrafter"/>
</dbReference>
<evidence type="ECO:0000256" key="6">
    <source>
        <dbReference type="ARBA" id="ARBA00022723"/>
    </source>
</evidence>
<evidence type="ECO:0000256" key="5">
    <source>
        <dbReference type="ARBA" id="ARBA00022692"/>
    </source>
</evidence>
<gene>
    <name evidence="13" type="ORF">C1SCF055_LOCUS1585</name>
</gene>
<dbReference type="EMBL" id="CAMXCT030000051">
    <property type="protein sequence ID" value="CAL4760368.1"/>
    <property type="molecule type" value="Genomic_DNA"/>
</dbReference>
<keyword evidence="4" id="KW-0349">Heme</keyword>
<keyword evidence="8" id="KW-0560">Oxidoreductase</keyword>
<comment type="subcellular location">
    <subcellularLocation>
        <location evidence="1">Membrane</location>
        <topology evidence="1">Multi-pass membrane protein</topology>
    </subcellularLocation>
</comment>
<dbReference type="PANTHER" id="PTHR19353:SF30">
    <property type="entry name" value="DELTA 8-(E)-SPHINGOLIPID DESATURASE"/>
    <property type="match status" value="1"/>
</dbReference>
<protein>
    <submittedName>
        <fullName evidence="15">NADPH-dependent stearoyl-CoA 9-desaturase (Delta(9)-stearoyl desaturase) (Stearoyl-CoA 9-desaturase (NADPH)) (Stearoyl-CoA Delta(9)-desaturase)</fullName>
    </submittedName>
</protein>
<sequence>MAQPPAQELTLRARHGCTSRECHQRADGRQQLRGSLALVSFGAAASLPRRTSAARLRQAAGGAAPSVVPEDRWLLSLDTEAFAKELTELGQKLREEQGEEDLRHLKRVVFWSDLCAVVGLASLWMTPNPITILALSLWTHSRWTMVAHHTIHGGYNKVDPSGHYSSKNFGMGSLWRRVVDWFDWMLPEAWSRYHNQVHHYRVNEPDGDPDYFEKYTDTWKLNREFMTVLSMLFFKWAFAAPNTYKALKLSQFKGELPANFDPKLTMTIYQVFRMESLGQAIFSAGELMTKVIGPYLLLHFFLLPLPLLLIGPSFFWNAVANLFLAELVANIHGFMVTTFNHTGEDVYCFSSGCRVNSPSFYLRAVTGSVNCCTGGFLNDFLHGYLNYQIEHHIWPDLSMLSYAKAQPHVKAICQKHGVPYVQENIFARMAKVLRIFTGRARMRRFPAHLERQEDLISWDDRGGVLRDVQRSPQDLAPAM</sequence>
<evidence type="ECO:0000313" key="15">
    <source>
        <dbReference type="EMBL" id="CAL4760368.1"/>
    </source>
</evidence>
<evidence type="ECO:0000256" key="7">
    <source>
        <dbReference type="ARBA" id="ARBA00022989"/>
    </source>
</evidence>
<keyword evidence="6" id="KW-0479">Metal-binding</keyword>
<evidence type="ECO:0000256" key="2">
    <source>
        <dbReference type="ARBA" id="ARBA00005189"/>
    </source>
</evidence>
<evidence type="ECO:0000256" key="10">
    <source>
        <dbReference type="ARBA" id="ARBA00023098"/>
    </source>
</evidence>
<feature type="domain" description="Fatty acid desaturase" evidence="12">
    <location>
        <begin position="124"/>
        <end position="422"/>
    </location>
</feature>
<evidence type="ECO:0000256" key="8">
    <source>
        <dbReference type="ARBA" id="ARBA00023002"/>
    </source>
</evidence>
<dbReference type="PANTHER" id="PTHR19353">
    <property type="entry name" value="FATTY ACID DESATURASE 2"/>
    <property type="match status" value="1"/>
</dbReference>
<keyword evidence="16" id="KW-1185">Reference proteome</keyword>
<dbReference type="EMBL" id="CAMXCT020000051">
    <property type="protein sequence ID" value="CAL1126431.1"/>
    <property type="molecule type" value="Genomic_DNA"/>
</dbReference>
<evidence type="ECO:0000256" key="3">
    <source>
        <dbReference type="ARBA" id="ARBA00009295"/>
    </source>
</evidence>
<dbReference type="AlphaFoldDB" id="A0A9P1FEH7"/>
<comment type="pathway">
    <text evidence="2">Lipid metabolism.</text>
</comment>
<dbReference type="GO" id="GO:0006629">
    <property type="term" value="P:lipid metabolic process"/>
    <property type="evidence" value="ECO:0007669"/>
    <property type="project" value="UniProtKB-KW"/>
</dbReference>
<dbReference type="GO" id="GO:0016020">
    <property type="term" value="C:membrane"/>
    <property type="evidence" value="ECO:0007669"/>
    <property type="project" value="UniProtKB-SubCell"/>
</dbReference>
<evidence type="ECO:0000259" key="12">
    <source>
        <dbReference type="Pfam" id="PF00487"/>
    </source>
</evidence>
<evidence type="ECO:0000313" key="13">
    <source>
        <dbReference type="EMBL" id="CAI3973056.1"/>
    </source>
</evidence>
<keyword evidence="9" id="KW-0408">Iron</keyword>
<evidence type="ECO:0000256" key="9">
    <source>
        <dbReference type="ARBA" id="ARBA00023004"/>
    </source>
</evidence>
<name>A0A9P1FEH7_9DINO</name>